<evidence type="ECO:0000256" key="2">
    <source>
        <dbReference type="SAM" id="SignalP"/>
    </source>
</evidence>
<keyword evidence="2" id="KW-0732">Signal</keyword>
<dbReference type="RefSeq" id="WP_145229744.1">
    <property type="nucleotide sequence ID" value="NZ_CP036343.1"/>
</dbReference>
<evidence type="ECO:0000313" key="3">
    <source>
        <dbReference type="EMBL" id="QDT92236.1"/>
    </source>
</evidence>
<dbReference type="KEGG" id="gax:Pan161_39030"/>
<feature type="region of interest" description="Disordered" evidence="1">
    <location>
        <begin position="44"/>
        <end position="67"/>
    </location>
</feature>
<gene>
    <name evidence="3" type="ORF">Pan161_39030</name>
</gene>
<keyword evidence="4" id="KW-1185">Reference proteome</keyword>
<dbReference type="AlphaFoldDB" id="A0A517VGU9"/>
<dbReference type="PROSITE" id="PS51257">
    <property type="entry name" value="PROKAR_LIPOPROTEIN"/>
    <property type="match status" value="1"/>
</dbReference>
<reference evidence="3 4" key="1">
    <citation type="submission" date="2019-02" db="EMBL/GenBank/DDBJ databases">
        <title>Deep-cultivation of Planctomycetes and their phenomic and genomic characterization uncovers novel biology.</title>
        <authorList>
            <person name="Wiegand S."/>
            <person name="Jogler M."/>
            <person name="Boedeker C."/>
            <person name="Pinto D."/>
            <person name="Vollmers J."/>
            <person name="Rivas-Marin E."/>
            <person name="Kohn T."/>
            <person name="Peeters S.H."/>
            <person name="Heuer A."/>
            <person name="Rast P."/>
            <person name="Oberbeckmann S."/>
            <person name="Bunk B."/>
            <person name="Jeske O."/>
            <person name="Meyerdierks A."/>
            <person name="Storesund J.E."/>
            <person name="Kallscheuer N."/>
            <person name="Luecker S."/>
            <person name="Lage O.M."/>
            <person name="Pohl T."/>
            <person name="Merkel B.J."/>
            <person name="Hornburger P."/>
            <person name="Mueller R.-W."/>
            <person name="Bruemmer F."/>
            <person name="Labrenz M."/>
            <person name="Spormann A.M."/>
            <person name="Op den Camp H."/>
            <person name="Overmann J."/>
            <person name="Amann R."/>
            <person name="Jetten M.S.M."/>
            <person name="Mascher T."/>
            <person name="Medema M.H."/>
            <person name="Devos D.P."/>
            <person name="Kaster A.-K."/>
            <person name="Ovreas L."/>
            <person name="Rohde M."/>
            <person name="Galperin M.Y."/>
            <person name="Jogler C."/>
        </authorList>
    </citation>
    <scope>NUCLEOTIDE SEQUENCE [LARGE SCALE GENOMIC DNA]</scope>
    <source>
        <strain evidence="3 4">Pan161</strain>
    </source>
</reference>
<sequence precursor="true">MNDLSFKRQPVFCTRDALTLICVCCCLLTISGCEQASEQKVIPESSTVADQPQKETSLPRASQQVSQTVVSDRVEGQQVSVLLEVPHQRVKPGTSFPLTVKFEIAPLWEIRALDEQPANVATQLKLELSEVFQTQDDWQAPPPGRSLSSDSHPVYSGQVEFKKMIQVSKDAPPGEYKISSQVQYQACDEFRCLSPTKVKLKLTVRIE</sequence>
<dbReference type="OrthoDB" id="283249at2"/>
<accession>A0A517VGU9</accession>
<protein>
    <recommendedName>
        <fullName evidence="5">Thiol:disulfide interchange protein DsbD N-terminal domain-containing protein</fullName>
    </recommendedName>
</protein>
<name>A0A517VGU9_9PLAN</name>
<evidence type="ECO:0008006" key="5">
    <source>
        <dbReference type="Google" id="ProtNLM"/>
    </source>
</evidence>
<proteinExistence type="predicted"/>
<organism evidence="3 4">
    <name type="scientific">Gimesia algae</name>
    <dbReference type="NCBI Taxonomy" id="2527971"/>
    <lineage>
        <taxon>Bacteria</taxon>
        <taxon>Pseudomonadati</taxon>
        <taxon>Planctomycetota</taxon>
        <taxon>Planctomycetia</taxon>
        <taxon>Planctomycetales</taxon>
        <taxon>Planctomycetaceae</taxon>
        <taxon>Gimesia</taxon>
    </lineage>
</organism>
<feature type="signal peptide" evidence="2">
    <location>
        <begin position="1"/>
        <end position="36"/>
    </location>
</feature>
<evidence type="ECO:0000256" key="1">
    <source>
        <dbReference type="SAM" id="MobiDB-lite"/>
    </source>
</evidence>
<feature type="chain" id="PRO_5022117468" description="Thiol:disulfide interchange protein DsbD N-terminal domain-containing protein" evidence="2">
    <location>
        <begin position="37"/>
        <end position="207"/>
    </location>
</feature>
<dbReference type="EMBL" id="CP036343">
    <property type="protein sequence ID" value="QDT92236.1"/>
    <property type="molecule type" value="Genomic_DNA"/>
</dbReference>
<dbReference type="Proteomes" id="UP000316855">
    <property type="component" value="Chromosome"/>
</dbReference>
<evidence type="ECO:0000313" key="4">
    <source>
        <dbReference type="Proteomes" id="UP000316855"/>
    </source>
</evidence>